<reference evidence="1" key="1">
    <citation type="journal article" date="2014" name="Int. J. Syst. Evol. Microbiol.">
        <title>Complete genome sequence of Corynebacterium casei LMG S-19264T (=DSM 44701T), isolated from a smear-ripened cheese.</title>
        <authorList>
            <consortium name="US DOE Joint Genome Institute (JGI-PGF)"/>
            <person name="Walter F."/>
            <person name="Albersmeier A."/>
            <person name="Kalinowski J."/>
            <person name="Ruckert C."/>
        </authorList>
    </citation>
    <scope>NUCLEOTIDE SEQUENCE</scope>
    <source>
        <strain evidence="1">CGMCC 4.7110</strain>
    </source>
</reference>
<dbReference type="SUPFAM" id="SSF53850">
    <property type="entry name" value="Periplasmic binding protein-like II"/>
    <property type="match status" value="1"/>
</dbReference>
<dbReference type="AlphaFoldDB" id="A0A917X9T5"/>
<dbReference type="Gene3D" id="3.40.190.10">
    <property type="entry name" value="Periplasmic binding protein-like II"/>
    <property type="match status" value="2"/>
</dbReference>
<evidence type="ECO:0000313" key="2">
    <source>
        <dbReference type="Proteomes" id="UP000653411"/>
    </source>
</evidence>
<name>A0A917X9T5_9ACTN</name>
<reference evidence="1" key="2">
    <citation type="submission" date="2020-09" db="EMBL/GenBank/DDBJ databases">
        <authorList>
            <person name="Sun Q."/>
            <person name="Zhou Y."/>
        </authorList>
    </citation>
    <scope>NUCLEOTIDE SEQUENCE</scope>
    <source>
        <strain evidence="1">CGMCC 4.7110</strain>
    </source>
</reference>
<proteinExistence type="predicted"/>
<sequence>MLLSGSVRATAGKWRVVPLSQRDASPSAAGNWGGSTMAVIRSTWNPAAEARFAQFLSSDPADASMFATGQFFLSAPKCF</sequence>
<evidence type="ECO:0000313" key="1">
    <source>
        <dbReference type="EMBL" id="GGM98416.1"/>
    </source>
</evidence>
<comment type="caution">
    <text evidence="1">The sequence shown here is derived from an EMBL/GenBank/DDBJ whole genome shotgun (WGS) entry which is preliminary data.</text>
</comment>
<accession>A0A917X9T5</accession>
<organism evidence="1 2">
    <name type="scientific">Streptomyces fuscichromogenes</name>
    <dbReference type="NCBI Taxonomy" id="1324013"/>
    <lineage>
        <taxon>Bacteria</taxon>
        <taxon>Bacillati</taxon>
        <taxon>Actinomycetota</taxon>
        <taxon>Actinomycetes</taxon>
        <taxon>Kitasatosporales</taxon>
        <taxon>Streptomycetaceae</taxon>
        <taxon>Streptomyces</taxon>
    </lineage>
</organism>
<protein>
    <submittedName>
        <fullName evidence="1">Uncharacterized protein</fullName>
    </submittedName>
</protein>
<gene>
    <name evidence="1" type="ORF">GCM10011578_019300</name>
</gene>
<dbReference type="EMBL" id="BMML01000003">
    <property type="protein sequence ID" value="GGM98416.1"/>
    <property type="molecule type" value="Genomic_DNA"/>
</dbReference>
<keyword evidence="2" id="KW-1185">Reference proteome</keyword>
<dbReference type="Proteomes" id="UP000653411">
    <property type="component" value="Unassembled WGS sequence"/>
</dbReference>